<evidence type="ECO:0000313" key="4">
    <source>
        <dbReference type="Proteomes" id="UP001055117"/>
    </source>
</evidence>
<gene>
    <name evidence="3" type="ORF">AFCDBAGC_3748</name>
</gene>
<dbReference type="SUPFAM" id="SSF46785">
    <property type="entry name" value="Winged helix' DNA-binding domain"/>
    <property type="match status" value="1"/>
</dbReference>
<dbReference type="InterPro" id="IPR036390">
    <property type="entry name" value="WH_DNA-bd_sf"/>
</dbReference>
<protein>
    <recommendedName>
        <fullName evidence="2">NrtR DNA-binding winged helix domain-containing protein</fullName>
    </recommendedName>
</protein>
<comment type="caution">
    <text evidence="3">The sequence shown here is derived from an EMBL/GenBank/DDBJ whole genome shotgun (WGS) entry which is preliminary data.</text>
</comment>
<dbReference type="Gene3D" id="1.10.10.10">
    <property type="entry name" value="Winged helix-like DNA-binding domain superfamily/Winged helix DNA-binding domain"/>
    <property type="match status" value="1"/>
</dbReference>
<evidence type="ECO:0000313" key="3">
    <source>
        <dbReference type="EMBL" id="GJD45870.1"/>
    </source>
</evidence>
<keyword evidence="4" id="KW-1185">Reference proteome</keyword>
<organism evidence="3 4">
    <name type="scientific">Methylobacterium cerastii</name>
    <dbReference type="NCBI Taxonomy" id="932741"/>
    <lineage>
        <taxon>Bacteria</taxon>
        <taxon>Pseudomonadati</taxon>
        <taxon>Pseudomonadota</taxon>
        <taxon>Alphaproteobacteria</taxon>
        <taxon>Hyphomicrobiales</taxon>
        <taxon>Methylobacteriaceae</taxon>
        <taxon>Methylobacterium</taxon>
    </lineage>
</organism>
<evidence type="ECO:0000259" key="2">
    <source>
        <dbReference type="Pfam" id="PF21906"/>
    </source>
</evidence>
<dbReference type="InterPro" id="IPR054105">
    <property type="entry name" value="WHD_NrtR"/>
</dbReference>
<dbReference type="InterPro" id="IPR011213">
    <property type="entry name" value="NMN_biosyn"/>
</dbReference>
<feature type="compositionally biased region" description="Polar residues" evidence="1">
    <location>
        <begin position="1"/>
        <end position="11"/>
    </location>
</feature>
<accession>A0ABQ4QKT6</accession>
<dbReference type="Gene3D" id="3.90.79.10">
    <property type="entry name" value="Nucleoside Triphosphate Pyrophosphohydrolase"/>
    <property type="match status" value="1"/>
</dbReference>
<dbReference type="Pfam" id="PF21906">
    <property type="entry name" value="WHD_NrtR"/>
    <property type="match status" value="1"/>
</dbReference>
<dbReference type="Proteomes" id="UP001055117">
    <property type="component" value="Unassembled WGS sequence"/>
</dbReference>
<proteinExistence type="predicted"/>
<dbReference type="PIRSF" id="PIRSF019423">
    <property type="entry name" value="NMN_biosyn"/>
    <property type="match status" value="1"/>
</dbReference>
<name>A0ABQ4QKT6_9HYPH</name>
<dbReference type="InterPro" id="IPR036388">
    <property type="entry name" value="WH-like_DNA-bd_sf"/>
</dbReference>
<reference evidence="3 4" key="1">
    <citation type="journal article" date="2021" name="Front. Microbiol.">
        <title>Comprehensive Comparative Genomics and Phenotyping of Methylobacterium Species.</title>
        <authorList>
            <person name="Alessa O."/>
            <person name="Ogura Y."/>
            <person name="Fujitani Y."/>
            <person name="Takami H."/>
            <person name="Hayashi T."/>
            <person name="Sahin N."/>
            <person name="Tani A."/>
        </authorList>
    </citation>
    <scope>NUCLEOTIDE SEQUENCE [LARGE SCALE GENOMIC DNA]</scope>
    <source>
        <strain evidence="3 4">DSM 23679</strain>
    </source>
</reference>
<sequence length="338" mass="36967">MGRATGQTMSADSRAGGTVPSPSSVGLAAAIIAATEGEPRALTVHVPDQAPGRGDGLPAGPLVSEHATLERGLRAWVERQTHQRLGYVEQLYTFGDRDRQADAKGDSTSGVHTLSVAYLALVREERPAGLAEAAWRNWYRYLPYEDFRKGRPPELDAIEAELLAWAGAPADAKLRRSRADRLGLTFGLNGATWNEERVLERYELLFEAGLIPEAAGNAGPARPGDPTGVPMAFDHRRVLATAIGRLRGKIKYRPVVFELMPPHFTLLQLQRTVEALSGAQLHKQNFRRLVAQQGLVEETEGVTSGTAGRPARLVRFRREVLLERPAPGLRLTPSRRAQ</sequence>
<dbReference type="SUPFAM" id="SSF55811">
    <property type="entry name" value="Nudix"/>
    <property type="match status" value="1"/>
</dbReference>
<dbReference type="InterPro" id="IPR015797">
    <property type="entry name" value="NUDIX_hydrolase-like_dom_sf"/>
</dbReference>
<evidence type="ECO:0000256" key="1">
    <source>
        <dbReference type="SAM" id="MobiDB-lite"/>
    </source>
</evidence>
<feature type="region of interest" description="Disordered" evidence="1">
    <location>
        <begin position="1"/>
        <end position="22"/>
    </location>
</feature>
<dbReference type="EMBL" id="BPQG01000056">
    <property type="protein sequence ID" value="GJD45870.1"/>
    <property type="molecule type" value="Genomic_DNA"/>
</dbReference>
<feature type="domain" description="NrtR DNA-binding winged helix" evidence="2">
    <location>
        <begin position="256"/>
        <end position="316"/>
    </location>
</feature>